<dbReference type="KEGG" id="apre:CNX65_18825"/>
<dbReference type="AlphaFoldDB" id="A0A290Z7X0"/>
<gene>
    <name evidence="1" type="ORF">CNX65_18825</name>
</gene>
<proteinExistence type="predicted"/>
<dbReference type="EMBL" id="CP023445">
    <property type="protein sequence ID" value="ATE55085.1"/>
    <property type="molecule type" value="Genomic_DNA"/>
</dbReference>
<name>A0A290Z7X0_9PSEU</name>
<protein>
    <submittedName>
        <fullName evidence="1">Uncharacterized protein</fullName>
    </submittedName>
</protein>
<reference evidence="1" key="1">
    <citation type="submission" date="2017-09" db="EMBL/GenBank/DDBJ databases">
        <title>Complete Genome Sequence of ansamitocin-producing Bacterium Actinosynnema pretiosum X47.</title>
        <authorList>
            <person name="Cao G."/>
            <person name="Zong G."/>
            <person name="Zhong C."/>
            <person name="Fu J."/>
        </authorList>
    </citation>
    <scope>NUCLEOTIDE SEQUENCE [LARGE SCALE GENOMIC DNA]</scope>
    <source>
        <strain evidence="1">X47</strain>
    </source>
</reference>
<evidence type="ECO:0000313" key="2">
    <source>
        <dbReference type="Proteomes" id="UP000218505"/>
    </source>
</evidence>
<organism evidence="1 2">
    <name type="scientific">Actinosynnema pretiosum</name>
    <dbReference type="NCBI Taxonomy" id="42197"/>
    <lineage>
        <taxon>Bacteria</taxon>
        <taxon>Bacillati</taxon>
        <taxon>Actinomycetota</taxon>
        <taxon>Actinomycetes</taxon>
        <taxon>Pseudonocardiales</taxon>
        <taxon>Pseudonocardiaceae</taxon>
        <taxon>Actinosynnema</taxon>
    </lineage>
</organism>
<keyword evidence="2" id="KW-1185">Reference proteome</keyword>
<evidence type="ECO:0000313" key="1">
    <source>
        <dbReference type="EMBL" id="ATE55085.1"/>
    </source>
</evidence>
<accession>A0A290Z7X0</accession>
<sequence>MARFLREVPLPFTRVLSLWVGYGVRREPRLADRVHHLTARQGRLLGGLPEGTPVTRREGYLVPRLGPSGPRLAAVTALLHQPALHLDPPRRAELANGHAPLGTLLSDVRRVTHYACSATGPTDDPDPDLEDPLPDLVDDVPALRCQATLLSCGRPVALARETVYEAALLARRPPDLLPHLRSGPYGVVS</sequence>
<dbReference type="Proteomes" id="UP000218505">
    <property type="component" value="Chromosome"/>
</dbReference>